<comment type="caution">
    <text evidence="1">The sequence shown here is derived from an EMBL/GenBank/DDBJ whole genome shotgun (WGS) entry which is preliminary data.</text>
</comment>
<dbReference type="Proteomes" id="UP000443014">
    <property type="component" value="Unassembled WGS sequence"/>
</dbReference>
<proteinExistence type="predicted"/>
<protein>
    <submittedName>
        <fullName evidence="1">Uncharacterized protein</fullName>
    </submittedName>
</protein>
<evidence type="ECO:0000313" key="2">
    <source>
        <dbReference type="Proteomes" id="UP000443014"/>
    </source>
</evidence>
<dbReference type="Pfam" id="PF19924">
    <property type="entry name" value="DUF6387"/>
    <property type="match status" value="1"/>
</dbReference>
<organism evidence="1 2">
    <name type="scientific">Serratia marcescens</name>
    <dbReference type="NCBI Taxonomy" id="615"/>
    <lineage>
        <taxon>Bacteria</taxon>
        <taxon>Pseudomonadati</taxon>
        <taxon>Pseudomonadota</taxon>
        <taxon>Gammaproteobacteria</taxon>
        <taxon>Enterobacterales</taxon>
        <taxon>Yersiniaceae</taxon>
        <taxon>Serratia</taxon>
    </lineage>
</organism>
<gene>
    <name evidence="1" type="ORF">GMA22_19590</name>
</gene>
<sequence>MRIDKKQNLPEWFKLADYDCYKVMSDDEIVHQLSCRCNAMMVEEYKNDGFFGDRLKNGLYFNVDDHIIPFWVREDYDKSMFLSKSSSISPLSVRDVKFIARDLKDNNDIDINDRVDDEFMDSYQHISAMSDTSFFFDGFYCKVDILKQDAIIMSEFLALVKMWRKQLGIPEPIPLIKNGWPVIKDKIISYSVFPLIDLMMWEKATGNKITNGVLAVSLFPDGDYDSINIAQTIKPFIESILDYKSIEKIEHEISNK</sequence>
<dbReference type="InterPro" id="IPR045664">
    <property type="entry name" value="DUF6387"/>
</dbReference>
<dbReference type="EMBL" id="WNKC01000004">
    <property type="protein sequence ID" value="MVF05444.1"/>
    <property type="molecule type" value="Genomic_DNA"/>
</dbReference>
<name>A0ABD6I0S3_SERMA</name>
<accession>A0ABD6I0S3</accession>
<evidence type="ECO:0000313" key="1">
    <source>
        <dbReference type="EMBL" id="MVF05444.1"/>
    </source>
</evidence>
<dbReference type="RefSeq" id="WP_156866297.1">
    <property type="nucleotide sequence ID" value="NZ_WNKC01000004.1"/>
</dbReference>
<dbReference type="AlphaFoldDB" id="A0ABD6I0S3"/>
<reference evidence="1 2" key="1">
    <citation type="submission" date="2019-11" db="EMBL/GenBank/DDBJ databases">
        <title>Whole genome sequence of a plant growth promoting strain Serratia marcescens BTL07 isolated from the rhizoplane of Chili (Capsicum annuum).</title>
        <authorList>
            <person name="Dutta S."/>
            <person name="Khatun A."/>
            <person name="Gupta D.R."/>
            <person name="Surovy M.Z."/>
            <person name="Rahman M.M."/>
            <person name="Mahmud N.U."/>
            <person name="Emes R."/>
            <person name="Warry A."/>
            <person name="West H."/>
            <person name="Clarke M.L."/>
            <person name="Islam M.T."/>
        </authorList>
    </citation>
    <scope>NUCLEOTIDE SEQUENCE [LARGE SCALE GENOMIC DNA]</scope>
    <source>
        <strain evidence="1 2">BTL07</strain>
    </source>
</reference>